<keyword evidence="1 3" id="KW-0378">Hydrolase</keyword>
<feature type="domain" description="AB hydrolase-1" evidence="2">
    <location>
        <begin position="24"/>
        <end position="165"/>
    </location>
</feature>
<comment type="caution">
    <text evidence="3">The sequence shown here is derived from an EMBL/GenBank/DDBJ whole genome shotgun (WGS) entry which is preliminary data.</text>
</comment>
<evidence type="ECO:0000313" key="3">
    <source>
        <dbReference type="EMBL" id="TGB03738.1"/>
    </source>
</evidence>
<dbReference type="InterPro" id="IPR000073">
    <property type="entry name" value="AB_hydrolase_1"/>
</dbReference>
<accession>A0A4Z0GZY6</accession>
<dbReference type="AlphaFoldDB" id="A0A4Z0GZY6"/>
<dbReference type="Pfam" id="PF00561">
    <property type="entry name" value="Abhydrolase_1"/>
    <property type="match status" value="1"/>
</dbReference>
<dbReference type="PANTHER" id="PTHR43798">
    <property type="entry name" value="MONOACYLGLYCEROL LIPASE"/>
    <property type="match status" value="1"/>
</dbReference>
<dbReference type="GO" id="GO:0016787">
    <property type="term" value="F:hydrolase activity"/>
    <property type="evidence" value="ECO:0007669"/>
    <property type="project" value="UniProtKB-KW"/>
</dbReference>
<name>A0A4Z0GZY6_9BACI</name>
<evidence type="ECO:0000259" key="2">
    <source>
        <dbReference type="Pfam" id="PF00561"/>
    </source>
</evidence>
<dbReference type="RefSeq" id="WP_135326452.1">
    <property type="nucleotide sequence ID" value="NZ_SRJC01000001.1"/>
</dbReference>
<reference evidence="3 4" key="1">
    <citation type="journal article" date="2003" name="Int. J. Syst. Evol. Microbiol.">
        <title>Halobacillus salinus sp. nov., isolated from a salt lake on the coast of the East Sea in Korea.</title>
        <authorList>
            <person name="Yoon J.H."/>
            <person name="Kang K.H."/>
            <person name="Park Y.H."/>
        </authorList>
    </citation>
    <scope>NUCLEOTIDE SEQUENCE [LARGE SCALE GENOMIC DNA]</scope>
    <source>
        <strain evidence="3 4">HSL-3</strain>
    </source>
</reference>
<dbReference type="Gene3D" id="3.40.50.1820">
    <property type="entry name" value="alpha/beta hydrolase"/>
    <property type="match status" value="1"/>
</dbReference>
<dbReference type="InterPro" id="IPR050266">
    <property type="entry name" value="AB_hydrolase_sf"/>
</dbReference>
<dbReference type="InterPro" id="IPR029058">
    <property type="entry name" value="AB_hydrolase_fold"/>
</dbReference>
<dbReference type="EMBL" id="SRJC01000001">
    <property type="protein sequence ID" value="TGB03738.1"/>
    <property type="molecule type" value="Genomic_DNA"/>
</dbReference>
<protein>
    <submittedName>
        <fullName evidence="3">Alpha/beta hydrolase</fullName>
    </submittedName>
</protein>
<evidence type="ECO:0000313" key="4">
    <source>
        <dbReference type="Proteomes" id="UP000297982"/>
    </source>
</evidence>
<dbReference type="GO" id="GO:0016020">
    <property type="term" value="C:membrane"/>
    <property type="evidence" value="ECO:0007669"/>
    <property type="project" value="TreeGrafter"/>
</dbReference>
<proteinExistence type="predicted"/>
<evidence type="ECO:0000256" key="1">
    <source>
        <dbReference type="ARBA" id="ARBA00022801"/>
    </source>
</evidence>
<sequence>MKRYFLQVGEIDVHVTDWGRVDKPIIFCLHGLGSTSLSFIEIAEALENDYRIISIDAPGHGKTAAFPHSEKYEMPILADWLDRLIKVLEIDNFYFLSHSWGSFVSLFYLNRYAEKVLGAILIDGGYQTKRRSGVSMEEEAAFQEKDFEEHVDTWDEFLDVAVFGESRRTPSLLTAARDLALIKNGKYYWHARGVTGGNIIRAMHKDETDDIYEELPRSLDMVLLRATLPESREADRSLNARIFERRTGVEVKVVPGVSHMLHGDDPEVVIREIKERW</sequence>
<organism evidence="3 4">
    <name type="scientific">Halobacillus salinus</name>
    <dbReference type="NCBI Taxonomy" id="192814"/>
    <lineage>
        <taxon>Bacteria</taxon>
        <taxon>Bacillati</taxon>
        <taxon>Bacillota</taxon>
        <taxon>Bacilli</taxon>
        <taxon>Bacillales</taxon>
        <taxon>Bacillaceae</taxon>
        <taxon>Halobacillus</taxon>
    </lineage>
</organism>
<gene>
    <name evidence="3" type="ORF">E4663_01670</name>
</gene>
<dbReference type="PANTHER" id="PTHR43798:SF31">
    <property type="entry name" value="AB HYDROLASE SUPERFAMILY PROTEIN YCLE"/>
    <property type="match status" value="1"/>
</dbReference>
<dbReference type="Proteomes" id="UP000297982">
    <property type="component" value="Unassembled WGS sequence"/>
</dbReference>
<dbReference type="STRING" id="192814.GCA_900166575_00633"/>
<keyword evidence="4" id="KW-1185">Reference proteome</keyword>
<dbReference type="SUPFAM" id="SSF53474">
    <property type="entry name" value="alpha/beta-Hydrolases"/>
    <property type="match status" value="1"/>
</dbReference>